<organism evidence="6 7">
    <name type="scientific">Sediminicola luteus</name>
    <dbReference type="NCBI Taxonomy" id="319238"/>
    <lineage>
        <taxon>Bacteria</taxon>
        <taxon>Pseudomonadati</taxon>
        <taxon>Bacteroidota</taxon>
        <taxon>Flavobacteriia</taxon>
        <taxon>Flavobacteriales</taxon>
        <taxon>Flavobacteriaceae</taxon>
        <taxon>Sediminicola</taxon>
    </lineage>
</organism>
<dbReference type="PANTHER" id="PTHR42693">
    <property type="entry name" value="ARYLSULFATASE FAMILY MEMBER"/>
    <property type="match status" value="1"/>
</dbReference>
<dbReference type="Gene3D" id="3.30.1120.10">
    <property type="match status" value="1"/>
</dbReference>
<dbReference type="PROSITE" id="PS51257">
    <property type="entry name" value="PROKAR_LIPOPROTEIN"/>
    <property type="match status" value="1"/>
</dbReference>
<dbReference type="GO" id="GO:0046872">
    <property type="term" value="F:metal ion binding"/>
    <property type="evidence" value="ECO:0007669"/>
    <property type="project" value="UniProtKB-KW"/>
</dbReference>
<dbReference type="InterPro" id="IPR000917">
    <property type="entry name" value="Sulfatase_N"/>
</dbReference>
<dbReference type="Gene3D" id="3.40.720.10">
    <property type="entry name" value="Alkaline Phosphatase, subunit A"/>
    <property type="match status" value="1"/>
</dbReference>
<dbReference type="InterPro" id="IPR050738">
    <property type="entry name" value="Sulfatase"/>
</dbReference>
<reference evidence="6 7" key="1">
    <citation type="submission" date="2017-04" db="EMBL/GenBank/DDBJ databases">
        <title>A new member of the family Flavobacteriaceae isolated from ascidians.</title>
        <authorList>
            <person name="Chen L."/>
        </authorList>
    </citation>
    <scope>NUCLEOTIDE SEQUENCE [LARGE SCALE GENOMIC DNA]</scope>
    <source>
        <strain evidence="6 7">HQA918</strain>
    </source>
</reference>
<feature type="domain" description="Sulfatase N-terminal" evidence="5">
    <location>
        <begin position="35"/>
        <end position="390"/>
    </location>
</feature>
<dbReference type="Proteomes" id="UP000219559">
    <property type="component" value="Unassembled WGS sequence"/>
</dbReference>
<sequence>MKFRNKQKMVRQYLTGALGLILFIGCAPKKTSKKPNIVYILADDLGYGDIGPYGQKNIHTPNLDLLAQQGMLFTQHYSGSAVCAPSRCALMTGKHSGRGDIRGNARFPGASEGQIPLKEETVTIAQVLQKQGYKTGIIGKWGLGYPGSSGSPENKGFDFFYGFNCQTHAHGYYPTYLWKNQDMWPIENPDIPLREAMDTTGIETLHADLFKKYQGQNHANDLMLAEGVKFIKDQAKNPFFLYYASPLPHVALQVPENDLELYSGTFEETPYLGQRGYVPNWEPKATYAAMISKLDNEVGTLIQTLKDQGIYQNTLVIFASDNGPSVAGGANPQHFNSSGGLRNHKGSVYEGGIRVPMIASWPGNIKAGSISGHVSAFWDIFPTLAEVAGAPSQNDIDGLSLLPTLLGKKQAQHDHLYWEYNKSQSVIQGDWKGVRHWSKGQVGSMELYHLKNDPKEQHDLAKEQPAIIAKMEKIMESREPSPISKWNFKK</sequence>
<evidence type="ECO:0000256" key="4">
    <source>
        <dbReference type="ARBA" id="ARBA00022837"/>
    </source>
</evidence>
<name>A0A2A4GFE7_9FLAO</name>
<evidence type="ECO:0000259" key="5">
    <source>
        <dbReference type="Pfam" id="PF00884"/>
    </source>
</evidence>
<comment type="caution">
    <text evidence="6">The sequence shown here is derived from an EMBL/GenBank/DDBJ whole genome shotgun (WGS) entry which is preliminary data.</text>
</comment>
<dbReference type="AlphaFoldDB" id="A0A2A4GFE7"/>
<accession>A0A2A4GFE7</accession>
<evidence type="ECO:0000313" key="7">
    <source>
        <dbReference type="Proteomes" id="UP000219559"/>
    </source>
</evidence>
<dbReference type="InterPro" id="IPR024607">
    <property type="entry name" value="Sulfatase_CS"/>
</dbReference>
<dbReference type="PANTHER" id="PTHR42693:SF53">
    <property type="entry name" value="ENDO-4-O-SULFATASE"/>
    <property type="match status" value="1"/>
</dbReference>
<comment type="similarity">
    <text evidence="1">Belongs to the sulfatase family.</text>
</comment>
<dbReference type="GO" id="GO:0004065">
    <property type="term" value="F:arylsulfatase activity"/>
    <property type="evidence" value="ECO:0007669"/>
    <property type="project" value="TreeGrafter"/>
</dbReference>
<dbReference type="RefSeq" id="WP_097442222.1">
    <property type="nucleotide sequence ID" value="NZ_NBWU01000001.1"/>
</dbReference>
<keyword evidence="4" id="KW-0106">Calcium</keyword>
<evidence type="ECO:0000313" key="6">
    <source>
        <dbReference type="EMBL" id="PCE66700.1"/>
    </source>
</evidence>
<dbReference type="CDD" id="cd16145">
    <property type="entry name" value="ARS_like"/>
    <property type="match status" value="1"/>
</dbReference>
<evidence type="ECO:0000256" key="1">
    <source>
        <dbReference type="ARBA" id="ARBA00008779"/>
    </source>
</evidence>
<dbReference type="InterPro" id="IPR017850">
    <property type="entry name" value="Alkaline_phosphatase_core_sf"/>
</dbReference>
<dbReference type="SUPFAM" id="SSF53649">
    <property type="entry name" value="Alkaline phosphatase-like"/>
    <property type="match status" value="1"/>
</dbReference>
<dbReference type="Pfam" id="PF00884">
    <property type="entry name" value="Sulfatase"/>
    <property type="match status" value="1"/>
</dbReference>
<dbReference type="PROSITE" id="PS00523">
    <property type="entry name" value="SULFATASE_1"/>
    <property type="match status" value="1"/>
</dbReference>
<dbReference type="EMBL" id="NBWU01000001">
    <property type="protein sequence ID" value="PCE66700.1"/>
    <property type="molecule type" value="Genomic_DNA"/>
</dbReference>
<protein>
    <recommendedName>
        <fullName evidence="5">Sulfatase N-terminal domain-containing protein</fullName>
    </recommendedName>
</protein>
<evidence type="ECO:0000256" key="3">
    <source>
        <dbReference type="ARBA" id="ARBA00022801"/>
    </source>
</evidence>
<keyword evidence="3" id="KW-0378">Hydrolase</keyword>
<keyword evidence="7" id="KW-1185">Reference proteome</keyword>
<keyword evidence="2" id="KW-0479">Metal-binding</keyword>
<evidence type="ECO:0000256" key="2">
    <source>
        <dbReference type="ARBA" id="ARBA00022723"/>
    </source>
</evidence>
<gene>
    <name evidence="6" type="ORF">B7P33_05260</name>
</gene>
<proteinExistence type="inferred from homology"/>